<dbReference type="SMART" id="SM00185">
    <property type="entry name" value="ARM"/>
    <property type="match status" value="5"/>
</dbReference>
<proteinExistence type="inferred from homology"/>
<keyword evidence="3" id="KW-0653">Protein transport</keyword>
<dbReference type="InterPro" id="IPR016024">
    <property type="entry name" value="ARM-type_fold"/>
</dbReference>
<name>A0A914QW77_9BILA</name>
<evidence type="ECO:0000256" key="1">
    <source>
        <dbReference type="ARBA" id="ARBA00010394"/>
    </source>
</evidence>
<sequence length="377" mass="42678">MLKKRQKQWSETNNFSEELQFEAAWILTNISAGSSEQTKALFDLFIHLTLLKLFKTDCNANIANQTLCAIGNIMADNDGFCYSCISAGITEPLIKQMKKFLDNIPFMRTVSWVIGKMSHLKDSPLFKETAWNLFPALWELAKIEDSEVCINAVWGLGYLTEGDIDLLMNFNKNVIKTVAPYLTSSNPELQIATIHFLANCASGNDEITQKIVDCGVLKNLNEFLNHKNVEVVRETVWMLSNILAGTEKQLKAVFDAGLMPKIIELLESFDKNVAEKALWAVTNVPLCGSPELINLLTDLNVISSLCTFLKSNKNQILEVVVEALNKIQQNCSNRKEKIRQSIIDSENSFERLRELQNHYSETIQMNATRILTDLFDR</sequence>
<dbReference type="PANTHER" id="PTHR23316">
    <property type="entry name" value="IMPORTIN ALPHA"/>
    <property type="match status" value="1"/>
</dbReference>
<dbReference type="Pfam" id="PF00514">
    <property type="entry name" value="Arm"/>
    <property type="match status" value="2"/>
</dbReference>
<dbReference type="AlphaFoldDB" id="A0A914QW77"/>
<evidence type="ECO:0000313" key="4">
    <source>
        <dbReference type="Proteomes" id="UP000887578"/>
    </source>
</evidence>
<dbReference type="GO" id="GO:0015031">
    <property type="term" value="P:protein transport"/>
    <property type="evidence" value="ECO:0007669"/>
    <property type="project" value="UniProtKB-KW"/>
</dbReference>
<dbReference type="Proteomes" id="UP000887578">
    <property type="component" value="Unplaced"/>
</dbReference>
<reference evidence="5" key="1">
    <citation type="submission" date="2022-11" db="UniProtKB">
        <authorList>
            <consortium name="WormBaseParasite"/>
        </authorList>
    </citation>
    <scope>IDENTIFICATION</scope>
</reference>
<dbReference type="InterPro" id="IPR000225">
    <property type="entry name" value="Armadillo"/>
</dbReference>
<dbReference type="Gene3D" id="1.25.10.10">
    <property type="entry name" value="Leucine-rich Repeat Variant"/>
    <property type="match status" value="1"/>
</dbReference>
<protein>
    <submittedName>
        <fullName evidence="5">Importin subunit alpha</fullName>
    </submittedName>
</protein>
<dbReference type="InterPro" id="IPR011989">
    <property type="entry name" value="ARM-like"/>
</dbReference>
<keyword evidence="4" id="KW-1185">Reference proteome</keyword>
<organism evidence="4 5">
    <name type="scientific">Panagrolaimus davidi</name>
    <dbReference type="NCBI Taxonomy" id="227884"/>
    <lineage>
        <taxon>Eukaryota</taxon>
        <taxon>Metazoa</taxon>
        <taxon>Ecdysozoa</taxon>
        <taxon>Nematoda</taxon>
        <taxon>Chromadorea</taxon>
        <taxon>Rhabditida</taxon>
        <taxon>Tylenchina</taxon>
        <taxon>Panagrolaimomorpha</taxon>
        <taxon>Panagrolaimoidea</taxon>
        <taxon>Panagrolaimidae</taxon>
        <taxon>Panagrolaimus</taxon>
    </lineage>
</organism>
<evidence type="ECO:0000313" key="5">
    <source>
        <dbReference type="WBParaSite" id="PDA_v2.g8046.t1"/>
    </source>
</evidence>
<evidence type="ECO:0000256" key="2">
    <source>
        <dbReference type="ARBA" id="ARBA00022448"/>
    </source>
</evidence>
<dbReference type="WBParaSite" id="PDA_v2.g8046.t1">
    <property type="protein sequence ID" value="PDA_v2.g8046.t1"/>
    <property type="gene ID" value="PDA_v2.g8046"/>
</dbReference>
<comment type="similarity">
    <text evidence="1">Belongs to the importin alpha family.</text>
</comment>
<keyword evidence="2" id="KW-0813">Transport</keyword>
<evidence type="ECO:0000256" key="3">
    <source>
        <dbReference type="ARBA" id="ARBA00022927"/>
    </source>
</evidence>
<dbReference type="SUPFAM" id="SSF48371">
    <property type="entry name" value="ARM repeat"/>
    <property type="match status" value="1"/>
</dbReference>
<accession>A0A914QW77</accession>